<sequence length="232" mass="26646">MELAKNSSQEINPKSLSFLNIESYEIKQSRSNLKVPVINGVHLHSNYHPAKEAKKIIANIEHQLKENNHLLILGLGFAYHVYEACKLLESYHGQNYKVIVIEPNEQTYSECIKNNLFPNKNIEVYATDSVANIYKEKSVVTFLSSKPTILTHAPSFSLYTDFYKAFLDFEADKRISECVEHIKSAELKTLLYNGNQNLSVDEYIEENIYQTSEFKNKNDFLLLAFDAIIKQG</sequence>
<dbReference type="Proteomes" id="UP000443582">
    <property type="component" value="Unassembled WGS sequence"/>
</dbReference>
<protein>
    <submittedName>
        <fullName evidence="1">Uncharacterized protein</fullName>
    </submittedName>
</protein>
<reference evidence="2" key="1">
    <citation type="journal article" date="2019" name="Int. J. Syst. Evol. Microbiol.">
        <title>Halobacteriovorax valvorus sp. nov., a novel prokaryotic predator isolated from coastal seawater of China.</title>
        <authorList>
            <person name="Chen M.-X."/>
        </authorList>
    </citation>
    <scope>NUCLEOTIDE SEQUENCE [LARGE SCALE GENOMIC DNA]</scope>
    <source>
        <strain evidence="2">BL9</strain>
    </source>
</reference>
<proteinExistence type="predicted"/>
<comment type="caution">
    <text evidence="1">The sequence shown here is derived from an EMBL/GenBank/DDBJ whole genome shotgun (WGS) entry which is preliminary data.</text>
</comment>
<accession>A0ABY0IJP1</accession>
<dbReference type="EMBL" id="QDKL01000001">
    <property type="protein sequence ID" value="RZF23162.1"/>
    <property type="molecule type" value="Genomic_DNA"/>
</dbReference>
<gene>
    <name evidence="1" type="ORF">DAY19_05175</name>
</gene>
<keyword evidence="2" id="KW-1185">Reference proteome</keyword>
<evidence type="ECO:0000313" key="1">
    <source>
        <dbReference type="EMBL" id="RZF23162.1"/>
    </source>
</evidence>
<dbReference type="RefSeq" id="WP_114706110.1">
    <property type="nucleotide sequence ID" value="NZ_QDKL01000001.1"/>
</dbReference>
<organism evidence="1 2">
    <name type="scientific">Halobacteriovorax vibrionivorans</name>
    <dbReference type="NCBI Taxonomy" id="2152716"/>
    <lineage>
        <taxon>Bacteria</taxon>
        <taxon>Pseudomonadati</taxon>
        <taxon>Bdellovibrionota</taxon>
        <taxon>Bacteriovoracia</taxon>
        <taxon>Bacteriovoracales</taxon>
        <taxon>Halobacteriovoraceae</taxon>
        <taxon>Halobacteriovorax</taxon>
    </lineage>
</organism>
<name>A0ABY0IJP1_9BACT</name>
<evidence type="ECO:0000313" key="2">
    <source>
        <dbReference type="Proteomes" id="UP000443582"/>
    </source>
</evidence>